<dbReference type="PRINTS" id="PR01874">
    <property type="entry name" value="DNAREPAIRADA"/>
</dbReference>
<proteinExistence type="predicted"/>
<name>A0AAW1PZR1_9CHLO</name>
<comment type="caution">
    <text evidence="1">The sequence shown here is derived from an EMBL/GenBank/DDBJ whole genome shotgun (WGS) entry which is preliminary data.</text>
</comment>
<evidence type="ECO:0000313" key="2">
    <source>
        <dbReference type="Proteomes" id="UP001465755"/>
    </source>
</evidence>
<evidence type="ECO:0000313" key="1">
    <source>
        <dbReference type="EMBL" id="KAK9814896.1"/>
    </source>
</evidence>
<dbReference type="Gene3D" id="3.30.230.10">
    <property type="match status" value="1"/>
</dbReference>
<evidence type="ECO:0008006" key="3">
    <source>
        <dbReference type="Google" id="ProtNLM"/>
    </source>
</evidence>
<dbReference type="InterPro" id="IPR014721">
    <property type="entry name" value="Ribsml_uS5_D2-typ_fold_subgr"/>
</dbReference>
<dbReference type="GO" id="GO:0000725">
    <property type="term" value="P:recombinational repair"/>
    <property type="evidence" value="ECO:0007669"/>
    <property type="project" value="TreeGrafter"/>
</dbReference>
<dbReference type="Gene3D" id="3.40.50.300">
    <property type="entry name" value="P-loop containing nucleotide triphosphate hydrolases"/>
    <property type="match status" value="1"/>
</dbReference>
<keyword evidence="2" id="KW-1185">Reference proteome</keyword>
<accession>A0AAW1PZR1</accession>
<organism evidence="1 2">
    <name type="scientific">Symbiochloris irregularis</name>
    <dbReference type="NCBI Taxonomy" id="706552"/>
    <lineage>
        <taxon>Eukaryota</taxon>
        <taxon>Viridiplantae</taxon>
        <taxon>Chlorophyta</taxon>
        <taxon>core chlorophytes</taxon>
        <taxon>Trebouxiophyceae</taxon>
        <taxon>Trebouxiales</taxon>
        <taxon>Trebouxiaceae</taxon>
        <taxon>Symbiochloris</taxon>
    </lineage>
</organism>
<dbReference type="PANTHER" id="PTHR32472">
    <property type="entry name" value="DNA REPAIR PROTEIN RADA"/>
    <property type="match status" value="1"/>
</dbReference>
<reference evidence="1 2" key="1">
    <citation type="journal article" date="2024" name="Nat. Commun.">
        <title>Phylogenomics reveals the evolutionary origins of lichenization in chlorophyte algae.</title>
        <authorList>
            <person name="Puginier C."/>
            <person name="Libourel C."/>
            <person name="Otte J."/>
            <person name="Skaloud P."/>
            <person name="Haon M."/>
            <person name="Grisel S."/>
            <person name="Petersen M."/>
            <person name="Berrin J.G."/>
            <person name="Delaux P.M."/>
            <person name="Dal Grande F."/>
            <person name="Keller J."/>
        </authorList>
    </citation>
    <scope>NUCLEOTIDE SEQUENCE [LARGE SCALE GENOMIC DNA]</scope>
    <source>
        <strain evidence="1 2">SAG 2036</strain>
    </source>
</reference>
<dbReference type="Proteomes" id="UP001465755">
    <property type="component" value="Unassembled WGS sequence"/>
</dbReference>
<gene>
    <name evidence="1" type="ORF">WJX73_001585</name>
</gene>
<dbReference type="InterPro" id="IPR027417">
    <property type="entry name" value="P-loop_NTPase"/>
</dbReference>
<protein>
    <recommendedName>
        <fullName evidence="3">DNA repair protein RadA</fullName>
    </recommendedName>
</protein>
<dbReference type="SUPFAM" id="SSF54211">
    <property type="entry name" value="Ribosomal protein S5 domain 2-like"/>
    <property type="match status" value="1"/>
</dbReference>
<dbReference type="PANTHER" id="PTHR32472:SF10">
    <property type="entry name" value="DNA REPAIR PROTEIN RADA-LIKE PROTEIN"/>
    <property type="match status" value="1"/>
</dbReference>
<dbReference type="Pfam" id="PF13541">
    <property type="entry name" value="ChlI"/>
    <property type="match status" value="1"/>
</dbReference>
<dbReference type="AlphaFoldDB" id="A0AAW1PZR1"/>
<dbReference type="EMBL" id="JALJOQ010000001">
    <property type="protein sequence ID" value="KAK9814896.1"/>
    <property type="molecule type" value="Genomic_DNA"/>
</dbReference>
<dbReference type="SUPFAM" id="SSF52540">
    <property type="entry name" value="P-loop containing nucleoside triphosphate hydrolases"/>
    <property type="match status" value="1"/>
</dbReference>
<sequence>MWNPLSDQQDSANGRSGILYVSGEESADQVASRVIGSAGSVAQVRECATALLRKAKTLGIPILLVGHMNKAGDMAGPRMLEHVVDVVLMLEGERYQSFRLLRATKNRHASTDELGVFQMLEEGLMPVADPSVLFVSNRSLAPGLSGAVTVTMEGTRPMLVEIQALCSAAGKHQAPYRTANGLSRGRLSLILAALSKHAGLQLHSQDLHINVVGGMAVKEPAADLAMAMAVASSDHDQPIKTGYVFLGEIGLGGELRSVPYIERRIREAAKLGPKRTS</sequence>
<dbReference type="InterPro" id="IPR020568">
    <property type="entry name" value="Ribosomal_Su5_D2-typ_SF"/>
</dbReference>